<organism evidence="2 3">
    <name type="scientific">Flavobacterium sediminis</name>
    <dbReference type="NCBI Taxonomy" id="2201181"/>
    <lineage>
        <taxon>Bacteria</taxon>
        <taxon>Pseudomonadati</taxon>
        <taxon>Bacteroidota</taxon>
        <taxon>Flavobacteriia</taxon>
        <taxon>Flavobacteriales</taxon>
        <taxon>Flavobacteriaceae</taxon>
        <taxon>Flavobacterium</taxon>
    </lineage>
</organism>
<dbReference type="EMBL" id="CP029463">
    <property type="protein sequence ID" value="AWM13854.1"/>
    <property type="molecule type" value="Genomic_DNA"/>
</dbReference>
<gene>
    <name evidence="2" type="ORF">DI487_08270</name>
</gene>
<dbReference type="AlphaFoldDB" id="A0A2U8QVF1"/>
<dbReference type="Proteomes" id="UP000245429">
    <property type="component" value="Chromosome"/>
</dbReference>
<dbReference type="InterPro" id="IPR021255">
    <property type="entry name" value="DUF2807"/>
</dbReference>
<evidence type="ECO:0000313" key="3">
    <source>
        <dbReference type="Proteomes" id="UP000245429"/>
    </source>
</evidence>
<feature type="domain" description="Putative auto-transporter adhesin head GIN" evidence="1">
    <location>
        <begin position="30"/>
        <end position="248"/>
    </location>
</feature>
<dbReference type="Pfam" id="PF10988">
    <property type="entry name" value="DUF2807"/>
    <property type="match status" value="1"/>
</dbReference>
<dbReference type="Gene3D" id="2.160.20.120">
    <property type="match status" value="1"/>
</dbReference>
<evidence type="ECO:0000259" key="1">
    <source>
        <dbReference type="Pfam" id="PF10988"/>
    </source>
</evidence>
<dbReference type="KEGG" id="fse:DI487_08270"/>
<reference evidence="2 3" key="1">
    <citation type="submission" date="2018-05" db="EMBL/GenBank/DDBJ databases">
        <title>Flavobacterium sp. MEBiC07310.</title>
        <authorList>
            <person name="Baek K."/>
        </authorList>
    </citation>
    <scope>NUCLEOTIDE SEQUENCE [LARGE SCALE GENOMIC DNA]</scope>
    <source>
        <strain evidence="2 3">MEBiC07310</strain>
    </source>
</reference>
<sequence length="264" mass="28677">MYRIIIYLVVGLMSLMLRAQVSENRQVESFSKLKVSNTIEVFYTFSTIQSVKVYADDAQKIACVKTETENGVLKVYIDTTEYFKNTKKKKSKSGRNWNNGVSFEVLKVEISGPFLNEITTSTSAEVKLLNTNKAKEVTLKSSSSSSIEGSFEADKITIDNSSSADCDIQVNTPMLLVESSSSADVKVSGKAATVKVGSSSSSDCDLKNLEAKEAYVKANSSADVMIHATALLEAEASSSADIIYYGDPDKIRIKESSSGSVTKK</sequence>
<evidence type="ECO:0000313" key="2">
    <source>
        <dbReference type="EMBL" id="AWM13854.1"/>
    </source>
</evidence>
<keyword evidence="3" id="KW-1185">Reference proteome</keyword>
<accession>A0A2U8QVF1</accession>
<dbReference type="RefSeq" id="WP_109569221.1">
    <property type="nucleotide sequence ID" value="NZ_CP029463.1"/>
</dbReference>
<protein>
    <recommendedName>
        <fullName evidence="1">Putative auto-transporter adhesin head GIN domain-containing protein</fullName>
    </recommendedName>
</protein>
<name>A0A2U8QVF1_9FLAO</name>
<dbReference type="OrthoDB" id="1334517at2"/>
<proteinExistence type="predicted"/>